<keyword evidence="7 10" id="KW-0503">Monooxygenase</keyword>
<dbReference type="Proteomes" id="UP001222087">
    <property type="component" value="Chromosome"/>
</dbReference>
<evidence type="ECO:0000256" key="6">
    <source>
        <dbReference type="ARBA" id="ARBA00023002"/>
    </source>
</evidence>
<gene>
    <name evidence="10" type="ORF">PXX05_00505</name>
</gene>
<reference evidence="10 11" key="1">
    <citation type="submission" date="2023-02" db="EMBL/GenBank/DDBJ databases">
        <title>Genome Sequence of L. cardiaca H63T.</title>
        <authorList>
            <person name="Lopez A.E."/>
            <person name="Cianciotto N.P."/>
        </authorList>
    </citation>
    <scope>NUCLEOTIDE SEQUENCE [LARGE SCALE GENOMIC DNA]</scope>
    <source>
        <strain evidence="10 11">H63</strain>
    </source>
</reference>
<dbReference type="PANTHER" id="PTHR42747:SF3">
    <property type="entry name" value="NITRONATE MONOOXYGENASE-RELATED"/>
    <property type="match status" value="1"/>
</dbReference>
<keyword evidence="3" id="KW-0216">Detoxification</keyword>
<keyword evidence="4" id="KW-0285">Flavoprotein</keyword>
<evidence type="ECO:0000256" key="4">
    <source>
        <dbReference type="ARBA" id="ARBA00022630"/>
    </source>
</evidence>
<keyword evidence="11" id="KW-1185">Reference proteome</keyword>
<evidence type="ECO:0000256" key="7">
    <source>
        <dbReference type="ARBA" id="ARBA00023033"/>
    </source>
</evidence>
<dbReference type="SUPFAM" id="SSF51412">
    <property type="entry name" value="Inosine monophosphate dehydrogenase (IMPDH)"/>
    <property type="match status" value="1"/>
</dbReference>
<proteinExistence type="inferred from homology"/>
<evidence type="ECO:0000313" key="10">
    <source>
        <dbReference type="EMBL" id="WED43291.1"/>
    </source>
</evidence>
<dbReference type="PANTHER" id="PTHR42747">
    <property type="entry name" value="NITRONATE MONOOXYGENASE-RELATED"/>
    <property type="match status" value="1"/>
</dbReference>
<dbReference type="InterPro" id="IPR013785">
    <property type="entry name" value="Aldolase_TIM"/>
</dbReference>
<dbReference type="CDD" id="cd04730">
    <property type="entry name" value="NPD_like"/>
    <property type="match status" value="1"/>
</dbReference>
<dbReference type="EMBL" id="CP119078">
    <property type="protein sequence ID" value="WED43291.1"/>
    <property type="molecule type" value="Genomic_DNA"/>
</dbReference>
<evidence type="ECO:0000313" key="11">
    <source>
        <dbReference type="Proteomes" id="UP001222087"/>
    </source>
</evidence>
<dbReference type="Gene3D" id="3.20.20.70">
    <property type="entry name" value="Aldolase class I"/>
    <property type="match status" value="1"/>
</dbReference>
<dbReference type="Pfam" id="PF03060">
    <property type="entry name" value="NMO"/>
    <property type="match status" value="1"/>
</dbReference>
<evidence type="ECO:0000256" key="8">
    <source>
        <dbReference type="ARBA" id="ARBA00031155"/>
    </source>
</evidence>
<keyword evidence="6" id="KW-0560">Oxidoreductase</keyword>
<evidence type="ECO:0000256" key="3">
    <source>
        <dbReference type="ARBA" id="ARBA00022575"/>
    </source>
</evidence>
<organism evidence="10 11">
    <name type="scientific">Legionella cardiaca</name>
    <dbReference type="NCBI Taxonomy" id="1071983"/>
    <lineage>
        <taxon>Bacteria</taxon>
        <taxon>Pseudomonadati</taxon>
        <taxon>Pseudomonadota</taxon>
        <taxon>Gammaproteobacteria</taxon>
        <taxon>Legionellales</taxon>
        <taxon>Legionellaceae</taxon>
        <taxon>Legionella</taxon>
    </lineage>
</organism>
<dbReference type="GO" id="GO:0004497">
    <property type="term" value="F:monooxygenase activity"/>
    <property type="evidence" value="ECO:0007669"/>
    <property type="project" value="UniProtKB-KW"/>
</dbReference>
<evidence type="ECO:0000256" key="2">
    <source>
        <dbReference type="ARBA" id="ARBA00009881"/>
    </source>
</evidence>
<evidence type="ECO:0000256" key="9">
    <source>
        <dbReference type="ARBA" id="ARBA00049401"/>
    </source>
</evidence>
<evidence type="ECO:0000256" key="1">
    <source>
        <dbReference type="ARBA" id="ARBA00001917"/>
    </source>
</evidence>
<keyword evidence="5" id="KW-0288">FMN</keyword>
<comment type="catalytic activity">
    <reaction evidence="9">
        <text>3 propionate 3-nitronate + 3 O2 + H2O = 3 3-oxopropanoate + 2 nitrate + nitrite + H2O2 + 3 H(+)</text>
        <dbReference type="Rhea" id="RHEA:57332"/>
        <dbReference type="ChEBI" id="CHEBI:15377"/>
        <dbReference type="ChEBI" id="CHEBI:15378"/>
        <dbReference type="ChEBI" id="CHEBI:15379"/>
        <dbReference type="ChEBI" id="CHEBI:16240"/>
        <dbReference type="ChEBI" id="CHEBI:16301"/>
        <dbReference type="ChEBI" id="CHEBI:17632"/>
        <dbReference type="ChEBI" id="CHEBI:33190"/>
        <dbReference type="ChEBI" id="CHEBI:136067"/>
    </reaction>
</comment>
<protein>
    <recommendedName>
        <fullName evidence="8">Propionate 3-nitronate monooxygenase</fullName>
    </recommendedName>
</protein>
<sequence length="354" mass="39083">MWPGSLLTRMLGIKYPIIQAPMSGGITTPELVAAVANSGGLGFLAGGYLDANEIRKLIRQTKGLTSQPFGVNLFIPSKHHASLETIQEACRIIEQCCFELKIPIEPVKGPFIPDFEEQMQVILDEDIHVLSFTFGCLSKPWIEKLKAQKILLIGTATTLDEAKLLQKEGIDMVVVQGCEAGGHRGSFLTREEEALQSIDTLTQQLAKEINVPLIASGGLMRGKDIARMLKLGVSAVQLGTAFLCCDESGAHPKYKEALLNSKQDNTVLTRAFSGKLARGLCNKFILRMQHHEKHILDYPIQNALTLAMRKKAQADNCSDFMSMWAGQSVQFSRKMKAHLLINELIKEVEEAHSQ</sequence>
<dbReference type="InterPro" id="IPR004136">
    <property type="entry name" value="NMO"/>
</dbReference>
<comment type="cofactor">
    <cofactor evidence="1">
        <name>FMN</name>
        <dbReference type="ChEBI" id="CHEBI:58210"/>
    </cofactor>
</comment>
<name>A0ABY8AU41_9GAMM</name>
<evidence type="ECO:0000256" key="5">
    <source>
        <dbReference type="ARBA" id="ARBA00022643"/>
    </source>
</evidence>
<accession>A0ABY8AU41</accession>
<dbReference type="RefSeq" id="WP_275089104.1">
    <property type="nucleotide sequence ID" value="NZ_CP119078.1"/>
</dbReference>
<comment type="similarity">
    <text evidence="2">Belongs to the nitronate monooxygenase family. NMO class I subfamily.</text>
</comment>